<gene>
    <name evidence="1" type="ORF">DBV15_07150</name>
</gene>
<proteinExistence type="predicted"/>
<keyword evidence="2" id="KW-1185">Reference proteome</keyword>
<dbReference type="EMBL" id="QBLH01002070">
    <property type="protein sequence ID" value="TGZ49939.1"/>
    <property type="molecule type" value="Genomic_DNA"/>
</dbReference>
<evidence type="ECO:0000313" key="2">
    <source>
        <dbReference type="Proteomes" id="UP000310200"/>
    </source>
</evidence>
<reference evidence="1 2" key="1">
    <citation type="journal article" date="2019" name="Philos. Trans. R. Soc. Lond., B, Biol. Sci.">
        <title>Ant behaviour and brain gene expression of defending hosts depend on the ecological success of the intruding social parasite.</title>
        <authorList>
            <person name="Kaur R."/>
            <person name="Stoldt M."/>
            <person name="Jongepier E."/>
            <person name="Feldmeyer B."/>
            <person name="Menzel F."/>
            <person name="Bornberg-Bauer E."/>
            <person name="Foitzik S."/>
        </authorList>
    </citation>
    <scope>NUCLEOTIDE SEQUENCE [LARGE SCALE GENOMIC DNA]</scope>
    <source>
        <tissue evidence="1">Whole body</tissue>
    </source>
</reference>
<name>A0A4S2KPJ1_9HYME</name>
<evidence type="ECO:0000313" key="1">
    <source>
        <dbReference type="EMBL" id="TGZ49939.1"/>
    </source>
</evidence>
<accession>A0A4S2KPJ1</accession>
<organism evidence="1 2">
    <name type="scientific">Temnothorax longispinosus</name>
    <dbReference type="NCBI Taxonomy" id="300112"/>
    <lineage>
        <taxon>Eukaryota</taxon>
        <taxon>Metazoa</taxon>
        <taxon>Ecdysozoa</taxon>
        <taxon>Arthropoda</taxon>
        <taxon>Hexapoda</taxon>
        <taxon>Insecta</taxon>
        <taxon>Pterygota</taxon>
        <taxon>Neoptera</taxon>
        <taxon>Endopterygota</taxon>
        <taxon>Hymenoptera</taxon>
        <taxon>Apocrita</taxon>
        <taxon>Aculeata</taxon>
        <taxon>Formicoidea</taxon>
        <taxon>Formicidae</taxon>
        <taxon>Myrmicinae</taxon>
        <taxon>Temnothorax</taxon>
    </lineage>
</organism>
<dbReference type="AlphaFoldDB" id="A0A4S2KPJ1"/>
<comment type="caution">
    <text evidence="1">The sequence shown here is derived from an EMBL/GenBank/DDBJ whole genome shotgun (WGS) entry which is preliminary data.</text>
</comment>
<dbReference type="Proteomes" id="UP000310200">
    <property type="component" value="Unassembled WGS sequence"/>
</dbReference>
<protein>
    <submittedName>
        <fullName evidence="1">Uncharacterized protein</fullName>
    </submittedName>
</protein>
<sequence>MQLALDLSLPISISFIRPPTSSSPKSLDRAGGRWSRRIPKGIRVAILETTLETFWQKRVALASRT</sequence>